<organism evidence="9 10">
    <name type="scientific">Nonomuraea typhae</name>
    <dbReference type="NCBI Taxonomy" id="2603600"/>
    <lineage>
        <taxon>Bacteria</taxon>
        <taxon>Bacillati</taxon>
        <taxon>Actinomycetota</taxon>
        <taxon>Actinomycetes</taxon>
        <taxon>Streptosporangiales</taxon>
        <taxon>Streptosporangiaceae</taxon>
        <taxon>Nonomuraea</taxon>
    </lineage>
</organism>
<feature type="domain" description="ABC transmembrane type-1" evidence="8">
    <location>
        <begin position="83"/>
        <end position="274"/>
    </location>
</feature>
<comment type="subcellular location">
    <subcellularLocation>
        <location evidence="1 7">Cell membrane</location>
        <topology evidence="1 7">Multi-pass membrane protein</topology>
    </subcellularLocation>
</comment>
<feature type="transmembrane region" description="Helical" evidence="7">
    <location>
        <begin position="148"/>
        <end position="167"/>
    </location>
</feature>
<dbReference type="PANTHER" id="PTHR43386:SF1">
    <property type="entry name" value="D,D-DIPEPTIDE TRANSPORT SYSTEM PERMEASE PROTEIN DDPC-RELATED"/>
    <property type="match status" value="1"/>
</dbReference>
<dbReference type="Gene3D" id="1.10.3720.10">
    <property type="entry name" value="MetI-like"/>
    <property type="match status" value="1"/>
</dbReference>
<dbReference type="Pfam" id="PF00528">
    <property type="entry name" value="BPD_transp_1"/>
    <property type="match status" value="1"/>
</dbReference>
<keyword evidence="6 7" id="KW-0472">Membrane</keyword>
<evidence type="ECO:0000313" key="9">
    <source>
        <dbReference type="EMBL" id="MFI6502888.1"/>
    </source>
</evidence>
<keyword evidence="4 7" id="KW-0812">Transmembrane</keyword>
<accession>A0ABW7Z465</accession>
<feature type="transmembrane region" description="Helical" evidence="7">
    <location>
        <begin position="206"/>
        <end position="231"/>
    </location>
</feature>
<reference evidence="9 10" key="1">
    <citation type="submission" date="2024-10" db="EMBL/GenBank/DDBJ databases">
        <title>The Natural Products Discovery Center: Release of the First 8490 Sequenced Strains for Exploring Actinobacteria Biosynthetic Diversity.</title>
        <authorList>
            <person name="Kalkreuter E."/>
            <person name="Kautsar S.A."/>
            <person name="Yang D."/>
            <person name="Bader C.D."/>
            <person name="Teijaro C.N."/>
            <person name="Fluegel L."/>
            <person name="Davis C.M."/>
            <person name="Simpson J.R."/>
            <person name="Lauterbach L."/>
            <person name="Steele A.D."/>
            <person name="Gui C."/>
            <person name="Meng S."/>
            <person name="Li G."/>
            <person name="Viehrig K."/>
            <person name="Ye F."/>
            <person name="Su P."/>
            <person name="Kiefer A.F."/>
            <person name="Nichols A."/>
            <person name="Cepeda A.J."/>
            <person name="Yan W."/>
            <person name="Fan B."/>
            <person name="Jiang Y."/>
            <person name="Adhikari A."/>
            <person name="Zheng C.-J."/>
            <person name="Schuster L."/>
            <person name="Cowan T.M."/>
            <person name="Smanski M.J."/>
            <person name="Chevrette M.G."/>
            <person name="De Carvalho L.P.S."/>
            <person name="Shen B."/>
        </authorList>
    </citation>
    <scope>NUCLEOTIDE SEQUENCE [LARGE SCALE GENOMIC DNA]</scope>
    <source>
        <strain evidence="9 10">NPDC050545</strain>
    </source>
</reference>
<feature type="transmembrane region" description="Helical" evidence="7">
    <location>
        <begin position="85"/>
        <end position="110"/>
    </location>
</feature>
<dbReference type="Proteomes" id="UP001612741">
    <property type="component" value="Unassembled WGS sequence"/>
</dbReference>
<keyword evidence="5 7" id="KW-1133">Transmembrane helix</keyword>
<dbReference type="InterPro" id="IPR050366">
    <property type="entry name" value="BP-dependent_transpt_permease"/>
</dbReference>
<dbReference type="InterPro" id="IPR035906">
    <property type="entry name" value="MetI-like_sf"/>
</dbReference>
<evidence type="ECO:0000259" key="8">
    <source>
        <dbReference type="PROSITE" id="PS50928"/>
    </source>
</evidence>
<evidence type="ECO:0000256" key="4">
    <source>
        <dbReference type="ARBA" id="ARBA00022692"/>
    </source>
</evidence>
<feature type="transmembrane region" description="Helical" evidence="7">
    <location>
        <begin position="122"/>
        <end position="142"/>
    </location>
</feature>
<keyword evidence="10" id="KW-1185">Reference proteome</keyword>
<keyword evidence="2 7" id="KW-0813">Transport</keyword>
<dbReference type="PANTHER" id="PTHR43386">
    <property type="entry name" value="OLIGOPEPTIDE TRANSPORT SYSTEM PERMEASE PROTEIN APPC"/>
    <property type="match status" value="1"/>
</dbReference>
<keyword evidence="3" id="KW-1003">Cell membrane</keyword>
<evidence type="ECO:0000256" key="2">
    <source>
        <dbReference type="ARBA" id="ARBA00022448"/>
    </source>
</evidence>
<dbReference type="EMBL" id="JBITGY010000010">
    <property type="protein sequence ID" value="MFI6502888.1"/>
    <property type="molecule type" value="Genomic_DNA"/>
</dbReference>
<gene>
    <name evidence="9" type="ORF">ACIBG2_36300</name>
</gene>
<sequence>MIARLRRTRSAMIGLGIVCFFVLLALAAPLLVRLSGWDPAQPDPSAVDPNLAGLPREVFSAEHWLGVEPVSGRDLFSRVVMGTQVSMLVAFAGAAVVLTLGALFGVAAGFFGGWADAVISRLMDLLMSFPGLIFMIAIMSVTPHVNRLVMLIAVIGLFSWPGVARIVRGQTLSVREREFVEAARVSGSGAGRILRREILPNVAGPLIAYATLLVPGMISAEAALSYLGIGIRPPTPSWGQILADAVTYYDVAPAYFAIPGLCLFLVILGFSLLGDGLRDAVDPKGARR</sequence>
<feature type="transmembrane region" description="Helical" evidence="7">
    <location>
        <begin position="12"/>
        <end position="32"/>
    </location>
</feature>
<protein>
    <submittedName>
        <fullName evidence="9">ABC transporter permease</fullName>
    </submittedName>
</protein>
<comment type="similarity">
    <text evidence="7">Belongs to the binding-protein-dependent transport system permease family.</text>
</comment>
<dbReference type="RefSeq" id="WP_397088490.1">
    <property type="nucleotide sequence ID" value="NZ_JBITGY010000010.1"/>
</dbReference>
<evidence type="ECO:0000256" key="6">
    <source>
        <dbReference type="ARBA" id="ARBA00023136"/>
    </source>
</evidence>
<evidence type="ECO:0000256" key="3">
    <source>
        <dbReference type="ARBA" id="ARBA00022475"/>
    </source>
</evidence>
<evidence type="ECO:0000313" key="10">
    <source>
        <dbReference type="Proteomes" id="UP001612741"/>
    </source>
</evidence>
<dbReference type="SUPFAM" id="SSF161098">
    <property type="entry name" value="MetI-like"/>
    <property type="match status" value="1"/>
</dbReference>
<evidence type="ECO:0000256" key="7">
    <source>
        <dbReference type="RuleBase" id="RU363032"/>
    </source>
</evidence>
<evidence type="ECO:0000256" key="5">
    <source>
        <dbReference type="ARBA" id="ARBA00022989"/>
    </source>
</evidence>
<dbReference type="InterPro" id="IPR025966">
    <property type="entry name" value="OppC_N"/>
</dbReference>
<dbReference type="InterPro" id="IPR000515">
    <property type="entry name" value="MetI-like"/>
</dbReference>
<dbReference type="Pfam" id="PF12911">
    <property type="entry name" value="OppC_N"/>
    <property type="match status" value="1"/>
</dbReference>
<proteinExistence type="inferred from homology"/>
<evidence type="ECO:0000256" key="1">
    <source>
        <dbReference type="ARBA" id="ARBA00004651"/>
    </source>
</evidence>
<feature type="transmembrane region" description="Helical" evidence="7">
    <location>
        <begin position="251"/>
        <end position="274"/>
    </location>
</feature>
<comment type="caution">
    <text evidence="9">The sequence shown here is derived from an EMBL/GenBank/DDBJ whole genome shotgun (WGS) entry which is preliminary data.</text>
</comment>
<name>A0ABW7Z465_9ACTN</name>
<dbReference type="CDD" id="cd06261">
    <property type="entry name" value="TM_PBP2"/>
    <property type="match status" value="1"/>
</dbReference>
<dbReference type="PROSITE" id="PS50928">
    <property type="entry name" value="ABC_TM1"/>
    <property type="match status" value="1"/>
</dbReference>